<dbReference type="RefSeq" id="WP_116763479.1">
    <property type="nucleotide sequence ID" value="NZ_QCZH01000011.1"/>
</dbReference>
<dbReference type="PANTHER" id="PTHR37833">
    <property type="entry name" value="LIPOPROTEIN-RELATED"/>
    <property type="match status" value="1"/>
</dbReference>
<dbReference type="GO" id="GO:0016020">
    <property type="term" value="C:membrane"/>
    <property type="evidence" value="ECO:0007669"/>
    <property type="project" value="InterPro"/>
</dbReference>
<proteinExistence type="predicted"/>
<keyword evidence="1" id="KW-0732">Signal</keyword>
<accession>A0A2U1JU78</accession>
<gene>
    <name evidence="3" type="ORF">DB891_11020</name>
</gene>
<dbReference type="NCBIfam" id="TIGR04183">
    <property type="entry name" value="Por_Secre_tail"/>
    <property type="match status" value="1"/>
</dbReference>
<dbReference type="SUPFAM" id="SSF49313">
    <property type="entry name" value="Cadherin-like"/>
    <property type="match status" value="1"/>
</dbReference>
<feature type="domain" description="Secretion system C-terminal sorting" evidence="2">
    <location>
        <begin position="1970"/>
        <end position="2044"/>
    </location>
</feature>
<organism evidence="3 4">
    <name type="scientific">Flavobacterium laiguense</name>
    <dbReference type="NCBI Taxonomy" id="2169409"/>
    <lineage>
        <taxon>Bacteria</taxon>
        <taxon>Pseudomonadati</taxon>
        <taxon>Bacteroidota</taxon>
        <taxon>Flavobacteriia</taxon>
        <taxon>Flavobacteriales</taxon>
        <taxon>Flavobacteriaceae</taxon>
        <taxon>Flavobacterium</taxon>
    </lineage>
</organism>
<dbReference type="Proteomes" id="UP000245618">
    <property type="component" value="Unassembled WGS sequence"/>
</dbReference>
<dbReference type="EMBL" id="QCZH01000011">
    <property type="protein sequence ID" value="PWA08746.1"/>
    <property type="molecule type" value="Genomic_DNA"/>
</dbReference>
<feature type="non-terminal residue" evidence="3">
    <location>
        <position position="1"/>
    </location>
</feature>
<evidence type="ECO:0000313" key="3">
    <source>
        <dbReference type="EMBL" id="PWA08746.1"/>
    </source>
</evidence>
<evidence type="ECO:0000259" key="2">
    <source>
        <dbReference type="Pfam" id="PF18962"/>
    </source>
</evidence>
<dbReference type="InterPro" id="IPR015919">
    <property type="entry name" value="Cadherin-like_sf"/>
</dbReference>
<dbReference type="PANTHER" id="PTHR37833:SF1">
    <property type="entry name" value="SIGNAL PEPTIDE PROTEIN"/>
    <property type="match status" value="1"/>
</dbReference>
<dbReference type="OrthoDB" id="1055762at2"/>
<reference evidence="3 4" key="1">
    <citation type="submission" date="2018-04" db="EMBL/GenBank/DDBJ databases">
        <title>Flavobacterium sp. nov., isolated from glacier ice.</title>
        <authorList>
            <person name="Liu Q."/>
            <person name="Xin Y.-H."/>
        </authorList>
    </citation>
    <scope>NUCLEOTIDE SEQUENCE [LARGE SCALE GENOMIC DNA]</scope>
    <source>
        <strain evidence="3 4">LB2P30</strain>
    </source>
</reference>
<evidence type="ECO:0000256" key="1">
    <source>
        <dbReference type="ARBA" id="ARBA00022729"/>
    </source>
</evidence>
<dbReference type="InterPro" id="IPR026444">
    <property type="entry name" value="Secre_tail"/>
</dbReference>
<dbReference type="Pfam" id="PF18962">
    <property type="entry name" value="Por_Secre_tail"/>
    <property type="match status" value="1"/>
</dbReference>
<name>A0A2U1JU78_9FLAO</name>
<dbReference type="Gene3D" id="2.60.40.10">
    <property type="entry name" value="Immunoglobulins"/>
    <property type="match status" value="4"/>
</dbReference>
<dbReference type="GO" id="GO:0005509">
    <property type="term" value="F:calcium ion binding"/>
    <property type="evidence" value="ECO:0007669"/>
    <property type="project" value="InterPro"/>
</dbReference>
<dbReference type="InterPro" id="IPR013783">
    <property type="entry name" value="Ig-like_fold"/>
</dbReference>
<comment type="caution">
    <text evidence="3">The sequence shown here is derived from an EMBL/GenBank/DDBJ whole genome shotgun (WGS) entry which is preliminary data.</text>
</comment>
<keyword evidence="4" id="KW-1185">Reference proteome</keyword>
<evidence type="ECO:0000313" key="4">
    <source>
        <dbReference type="Proteomes" id="UP000245618"/>
    </source>
</evidence>
<sequence>LGYVASLKIRKILFLYNYFAIFVRNQTEVFSQTAVNGLLGLTHYYFSVISGDRWKNLSELSNSVEGTTNAGPNINVDDNSKDIVINVDGSTAFKGLHDITILNNAEGVLKWEFLARHKQTSMSFSSLKQINYPIAKTTKVASLGNIGKIKSKVSASSSKGVVAPFQFTPTNKSYSDFPTDIIGDEDVKLPNSAATKYFVSEIDGFNLTQIQTYLNVNPDLGPVIVEVYKGTELNKKNLIYAQEYNPGSAQEDFAFINLDEQLYFQQGETFWVVLHVPPGNLYPLSIGFENAPEGSDNCFISFDLGQSWGSLEVALNNKNFAWFNIASSQNKYLGEYLSLNPSNGEINGNGNGNASLSADGSTLINGTYYANVILKSNDASKPELKLPVTLNVSGQQPVLKSIETLDFSSVFKGTSKEMEFVITNSGLGNYNDVTLTISNPNFKLLDWAPSQISADSEVHLRVKYTPTTAGNDNGVLSLKSRSSSKTLKVILFGVSSEPAKIVVDPMSQMIDNVTLGNQVTATVIVENRGQAALKYFIPTYDKSGTSDSWEGEYHKYGYKYRTNYASETTPLVYQYQDISGTGTDITNYFKSDRNRYYPLEMGFDFPYYTEKLQTLYVSSFGFSTFDNTINPVNLPSLNGAPYSPKGYISPLGTFVELAAGGSVHYKVESDKVIVQFTNIGDGYSGILSAQMVLYADGNIRFYYSNITYSVDAIPYLNILIEDIAQTDGILVNDYSKATAIYSGLAIGFDYPGPDIITSISNAGGILLPGETAKMDVVMETTKLHEGMIKRYLNIISNDPLSNQIVPLVQINITDGGTPGLTMSHTDISFGDVFQGEITSRKFAFKNNGTAPVTLTDFTLDNNKFQITGKTNATIVPGLSEVFEVTMPTDVVTSLTDALRITDSEGVKYVLTLSGKVMDPPAISVTNLDLITEVLNHGEKSKYPILIENNGIADLEVVATGTNWLTMSVPVSAMQAIPNFTYSYETFNDGTNYQWIDIRQKGTHLPVAKDVFDFEQYWSKITLPRAISFYGKEYTEAYIGTTGLLTFDEPTEIAVFNGGMPYDKLKTVIAPYWTFSAFDTTTYPKDEVGVFYYSDEEKIIISWEYFVNFFGGLGDPVSAQVIFYKNGTMKFQYKVNGSLDLTTNLSSFGIQNGDSSDFVNISDHANVNHGTGLAYVLSPAKKHVIPAGSTLSAQIDIDASTIYAGEYNSTLKLRTNVPNKEFLEKPIHLTVNGAPTITSNVTEINYGEIMVNSLVSNTKEFEIENSGSQSLQLSKMSIESGSVEYTIEAYTFFQDWFYGDYWSWVNINDLAGNFATILPSEKTKFRITYVPSTEGSVADNIVIESNATVPTMMIPIKAVVTLAPVLTMQTKQVNSVVNYLTDTDTQFAVFDNTTGGGTLKYELSIDYLRKPITGLSSRTQLFSKVGKASNLEHLLKSSPVPKGGGISAFSAPTFNRVLAYEDKIDADTHFGYDGGEPFTTATRFNAGKDGFTLSHFQTHMSGFTKPSGTIFYEIRAGGTSVADATIIDQGSVDYQYVGDKKGAWVTLPINKVQGLHPNEDFYVIITYPYELPYVQGSVSGIDNTPGRYTIATGDGVWYDLQDADLFPGYGWMVRAGEENYASNAWVSINGLSNGDIAPGEKKEVQLDFIAANGFRGDQHAVLNIRSNDPVNGLGQVPVNLHINEAPIFSKIPEEVVLVNETSEVIVNVGLSDKEDNSITIQAPNVPSWVSFERIGQEVSIKLTPGYETAGKYTLNFKAVDEFGASKEMSLKVEVLKTNRAPVAKQSEELVYSKLKYFDVRQFENYFSDPDADKMTFKASVANTSIVSVTTGQELGQYVIETHTAGETIVTLTATDIYGLSTEQQIKVTVVNNRSPIALGAQALVYDRLLVQESYSFDKYFNDPDGDVLTFQATILDPTIASISTSGNGFIIESLSNGETELILTATDTYGASVEQRITVIVNQSEVTELNIFPNPVVNTVNIKWENRWAGDVVVEIVALNGATVRRYEIKDVQLKPYSELDLSSLPTGAYFLHASGKEGTSSVLKFIKR</sequence>
<protein>
    <recommendedName>
        <fullName evidence="2">Secretion system C-terminal sorting domain-containing protein</fullName>
    </recommendedName>
</protein>
<dbReference type="NCBIfam" id="NF012200">
    <property type="entry name" value="choice_anch_D"/>
    <property type="match status" value="2"/>
</dbReference>